<dbReference type="GO" id="GO:0070286">
    <property type="term" value="P:axonemal dynein complex assembly"/>
    <property type="evidence" value="ECO:0007669"/>
    <property type="project" value="InterPro"/>
</dbReference>
<dbReference type="EMBL" id="JARQZJ010000121">
    <property type="protein sequence ID" value="KAK9887968.1"/>
    <property type="molecule type" value="Genomic_DNA"/>
</dbReference>
<keyword evidence="3" id="KW-0282">Flagellum</keyword>
<accession>A0AAW1V3M2</accession>
<evidence type="ECO:0000313" key="14">
    <source>
        <dbReference type="EMBL" id="KAK9887968.1"/>
    </source>
</evidence>
<evidence type="ECO:0000256" key="5">
    <source>
        <dbReference type="ARBA" id="ARBA00023069"/>
    </source>
</evidence>
<keyword evidence="2" id="KW-0963">Cytoplasm</keyword>
<evidence type="ECO:0000259" key="13">
    <source>
        <dbReference type="Pfam" id="PF14772"/>
    </source>
</evidence>
<dbReference type="PANTHER" id="PTHR21625:SF0">
    <property type="entry name" value="DYNEIN REGULATORY COMPLEX SUBUNIT 2"/>
    <property type="match status" value="1"/>
</dbReference>
<dbReference type="GO" id="GO:0003352">
    <property type="term" value="P:regulation of cilium movement"/>
    <property type="evidence" value="ECO:0007669"/>
    <property type="project" value="TreeGrafter"/>
</dbReference>
<comment type="caution">
    <text evidence="14">The sequence shown here is derived from an EMBL/GenBank/DDBJ whole genome shotgun (WGS) entry which is preliminary data.</text>
</comment>
<evidence type="ECO:0000256" key="12">
    <source>
        <dbReference type="ARBA" id="ARBA00045865"/>
    </source>
</evidence>
<evidence type="ECO:0000256" key="2">
    <source>
        <dbReference type="ARBA" id="ARBA00022490"/>
    </source>
</evidence>
<organism evidence="14 15">
    <name type="scientific">Henosepilachna vigintioctopunctata</name>
    <dbReference type="NCBI Taxonomy" id="420089"/>
    <lineage>
        <taxon>Eukaryota</taxon>
        <taxon>Metazoa</taxon>
        <taxon>Ecdysozoa</taxon>
        <taxon>Arthropoda</taxon>
        <taxon>Hexapoda</taxon>
        <taxon>Insecta</taxon>
        <taxon>Pterygota</taxon>
        <taxon>Neoptera</taxon>
        <taxon>Endopterygota</taxon>
        <taxon>Coleoptera</taxon>
        <taxon>Polyphaga</taxon>
        <taxon>Cucujiformia</taxon>
        <taxon>Coccinelloidea</taxon>
        <taxon>Coccinellidae</taxon>
        <taxon>Epilachninae</taxon>
        <taxon>Epilachnini</taxon>
        <taxon>Henosepilachna</taxon>
    </lineage>
</organism>
<comment type="subcellular location">
    <subcellularLocation>
        <location evidence="1">Cytoplasm</location>
        <location evidence="1">Cytoskeleton</location>
        <location evidence="1">Flagellum axoneme</location>
    </subcellularLocation>
    <subcellularLocation>
        <location evidence="8">Cytoplasm</location>
        <location evidence="8">Cytoskeleton</location>
        <location evidence="8">Flagellum basal body</location>
    </subcellularLocation>
</comment>
<keyword evidence="15" id="KW-1185">Reference proteome</keyword>
<dbReference type="GO" id="GO:0060285">
    <property type="term" value="P:cilium-dependent cell motility"/>
    <property type="evidence" value="ECO:0007669"/>
    <property type="project" value="TreeGrafter"/>
</dbReference>
<evidence type="ECO:0000256" key="9">
    <source>
        <dbReference type="ARBA" id="ARBA00038424"/>
    </source>
</evidence>
<keyword evidence="7" id="KW-0966">Cell projection</keyword>
<dbReference type="Proteomes" id="UP001431783">
    <property type="component" value="Unassembled WGS sequence"/>
</dbReference>
<keyword evidence="5" id="KW-0969">Cilium</keyword>
<protein>
    <recommendedName>
        <fullName evidence="10">Dynein regulatory complex subunit 2</fullName>
    </recommendedName>
    <alternativeName>
        <fullName evidence="11">Coiled-coil domain-containing protein 65</fullName>
    </alternativeName>
</protein>
<dbReference type="InterPro" id="IPR039505">
    <property type="entry name" value="DRC1/2_N"/>
</dbReference>
<keyword evidence="4" id="KW-0175">Coiled coil</keyword>
<evidence type="ECO:0000256" key="7">
    <source>
        <dbReference type="ARBA" id="ARBA00023273"/>
    </source>
</evidence>
<evidence type="ECO:0000256" key="1">
    <source>
        <dbReference type="ARBA" id="ARBA00004611"/>
    </source>
</evidence>
<dbReference type="GO" id="GO:0005858">
    <property type="term" value="C:axonemal dynein complex"/>
    <property type="evidence" value="ECO:0007669"/>
    <property type="project" value="InterPro"/>
</dbReference>
<evidence type="ECO:0000313" key="15">
    <source>
        <dbReference type="Proteomes" id="UP001431783"/>
    </source>
</evidence>
<dbReference type="PANTHER" id="PTHR21625">
    <property type="entry name" value="NYD-SP28 PROTEIN"/>
    <property type="match status" value="1"/>
</dbReference>
<gene>
    <name evidence="14" type="ORF">WA026_000259</name>
</gene>
<comment type="function">
    <text evidence="12">Component of the nexin-dynein regulatory complex (N-DRC), a key regulator of ciliary/flagellar motility which maintains the alignment and integrity of the distal axoneme and regulates microtubule sliding in motile axonemes. Plays a critical role in the assembly of N-DRC and also stabilizes the assembly of multiple inner dynein arms and radial spokes. Coassembles with DRC1 to form a central scaffold needed for assembly of the N-DRC and its attachment to the outer doublet microtubules.</text>
</comment>
<evidence type="ECO:0000256" key="11">
    <source>
        <dbReference type="ARBA" id="ARBA00041517"/>
    </source>
</evidence>
<comment type="similarity">
    <text evidence="9">Belongs to the DRC2 family.</text>
</comment>
<dbReference type="InterPro" id="IPR039750">
    <property type="entry name" value="DRC1/DRC2"/>
</dbReference>
<reference evidence="14 15" key="1">
    <citation type="submission" date="2023-03" db="EMBL/GenBank/DDBJ databases">
        <title>Genome insight into feeding habits of ladybird beetles.</title>
        <authorList>
            <person name="Li H.-S."/>
            <person name="Huang Y.-H."/>
            <person name="Pang H."/>
        </authorList>
    </citation>
    <scope>NUCLEOTIDE SEQUENCE [LARGE SCALE GENOMIC DNA]</scope>
    <source>
        <strain evidence="14">SYSU_2023b</strain>
        <tissue evidence="14">Whole body</tissue>
    </source>
</reference>
<dbReference type="Pfam" id="PF14772">
    <property type="entry name" value="NYD-SP28"/>
    <property type="match status" value="1"/>
</dbReference>
<evidence type="ECO:0000256" key="4">
    <source>
        <dbReference type="ARBA" id="ARBA00023054"/>
    </source>
</evidence>
<evidence type="ECO:0000256" key="10">
    <source>
        <dbReference type="ARBA" id="ARBA00040899"/>
    </source>
</evidence>
<dbReference type="AlphaFoldDB" id="A0AAW1V3M2"/>
<evidence type="ECO:0000256" key="8">
    <source>
        <dbReference type="ARBA" id="ARBA00037841"/>
    </source>
</evidence>
<proteinExistence type="inferred from homology"/>
<name>A0AAW1V3M2_9CUCU</name>
<sequence>MGKKKKSKGSKLLRMSDEEKARYLQHKVEQEQEAKRRREQLIKAWMMKKIKKEQAFARLNLAKINMCWHQLLRKKKIEGMKKDIVYMQEWLDFILTLKNRIINNLMEELEEAEAQYSYNFKAHCLHIDNFIDFHNTWVSELDKEFEEDRDDLIDIYGDTMTKYDCKFKDNCDYLKTIIFAQNKNAQAEIKEDYEYFMKKHYEEMKNVS</sequence>
<evidence type="ECO:0000256" key="3">
    <source>
        <dbReference type="ARBA" id="ARBA00022846"/>
    </source>
</evidence>
<keyword evidence="6" id="KW-0206">Cytoskeleton</keyword>
<evidence type="ECO:0000256" key="6">
    <source>
        <dbReference type="ARBA" id="ARBA00023212"/>
    </source>
</evidence>
<feature type="domain" description="Dynein regulatory complex protein 1/2 N-terminal" evidence="13">
    <location>
        <begin position="27"/>
        <end position="124"/>
    </location>
</feature>